<sequence>MFPQSEYPDEYAAHSAPSGSRDDSSYQPQWEQPQDSQPSQHSQVSDQLSQPGFEQTLEQTQQQAQPLSLPPAPPQQSLYQQQLQDPQHLVPSQIPPRGTHDPAPVRLHHPGSQRSPPVEIQPVMLQSRTTVPASRAHPHRHHPYPRPSSASGRREIEGHQHIHFASHGNTPQSNPVSAMQSPAATRPTFTLPMSEYGPPHQQSVSPSFASSSPGGAPFEGAFVPFVPLGPPQETPVANERRYIIRADTYYDPRTRVLTAMLELPGMKKRDLRITLTTTLFNRVRQVTVNGQSRAPFPPLTSQRRSPRAQVRSLYAHVPCSCRYQSVFPSRGSVISDPFFFRVPTSAPFSVASQKISMRRWRMGY</sequence>
<name>A0A8H6Y942_9AGAR</name>
<keyword evidence="3" id="KW-1185">Reference proteome</keyword>
<dbReference type="EMBL" id="JACAZI010000008">
    <property type="protein sequence ID" value="KAF7353840.1"/>
    <property type="molecule type" value="Genomic_DNA"/>
</dbReference>
<feature type="compositionally biased region" description="Low complexity" evidence="1">
    <location>
        <begin position="32"/>
        <end position="47"/>
    </location>
</feature>
<gene>
    <name evidence="2" type="ORF">MVEN_01069600</name>
</gene>
<dbReference type="OrthoDB" id="1431247at2759"/>
<evidence type="ECO:0000313" key="3">
    <source>
        <dbReference type="Proteomes" id="UP000620124"/>
    </source>
</evidence>
<organism evidence="2 3">
    <name type="scientific">Mycena venus</name>
    <dbReference type="NCBI Taxonomy" id="2733690"/>
    <lineage>
        <taxon>Eukaryota</taxon>
        <taxon>Fungi</taxon>
        <taxon>Dikarya</taxon>
        <taxon>Basidiomycota</taxon>
        <taxon>Agaricomycotina</taxon>
        <taxon>Agaricomycetes</taxon>
        <taxon>Agaricomycetidae</taxon>
        <taxon>Agaricales</taxon>
        <taxon>Marasmiineae</taxon>
        <taxon>Mycenaceae</taxon>
        <taxon>Mycena</taxon>
    </lineage>
</organism>
<dbReference type="Proteomes" id="UP000620124">
    <property type="component" value="Unassembled WGS sequence"/>
</dbReference>
<evidence type="ECO:0000256" key="1">
    <source>
        <dbReference type="SAM" id="MobiDB-lite"/>
    </source>
</evidence>
<feature type="compositionally biased region" description="Low complexity" evidence="1">
    <location>
        <begin position="54"/>
        <end position="67"/>
    </location>
</feature>
<accession>A0A8H6Y942</accession>
<evidence type="ECO:0000313" key="2">
    <source>
        <dbReference type="EMBL" id="KAF7353840.1"/>
    </source>
</evidence>
<feature type="region of interest" description="Disordered" evidence="1">
    <location>
        <begin position="188"/>
        <end position="213"/>
    </location>
</feature>
<feature type="region of interest" description="Disordered" evidence="1">
    <location>
        <begin position="164"/>
        <end position="183"/>
    </location>
</feature>
<evidence type="ECO:0008006" key="4">
    <source>
        <dbReference type="Google" id="ProtNLM"/>
    </source>
</evidence>
<proteinExistence type="predicted"/>
<protein>
    <recommendedName>
        <fullName evidence="4">SHSP domain-containing protein</fullName>
    </recommendedName>
</protein>
<comment type="caution">
    <text evidence="2">The sequence shown here is derived from an EMBL/GenBank/DDBJ whole genome shotgun (WGS) entry which is preliminary data.</text>
</comment>
<feature type="region of interest" description="Disordered" evidence="1">
    <location>
        <begin position="1"/>
        <end position="154"/>
    </location>
</feature>
<feature type="compositionally biased region" description="Polar residues" evidence="1">
    <location>
        <begin position="167"/>
        <end position="183"/>
    </location>
</feature>
<reference evidence="2" key="1">
    <citation type="submission" date="2020-05" db="EMBL/GenBank/DDBJ databases">
        <title>Mycena genomes resolve the evolution of fungal bioluminescence.</title>
        <authorList>
            <person name="Tsai I.J."/>
        </authorList>
    </citation>
    <scope>NUCLEOTIDE SEQUENCE</scope>
    <source>
        <strain evidence="2">CCC161011</strain>
    </source>
</reference>
<dbReference type="AlphaFoldDB" id="A0A8H6Y942"/>
<feature type="compositionally biased region" description="Low complexity" evidence="1">
    <location>
        <begin position="75"/>
        <end position="89"/>
    </location>
</feature>